<proteinExistence type="predicted"/>
<dbReference type="Gene3D" id="2.60.120.10">
    <property type="entry name" value="Jelly Rolls"/>
    <property type="match status" value="1"/>
</dbReference>
<dbReference type="RefSeq" id="WP_296938077.1">
    <property type="nucleotide sequence ID" value="NZ_LT599032.1"/>
</dbReference>
<dbReference type="EMBL" id="FLUM01000001">
    <property type="protein sequence ID" value="SBV91077.1"/>
    <property type="molecule type" value="Genomic_DNA"/>
</dbReference>
<keyword evidence="1" id="KW-0732">Signal</keyword>
<feature type="chain" id="PRO_5012826641" evidence="1">
    <location>
        <begin position="24"/>
        <end position="143"/>
    </location>
</feature>
<organism evidence="2">
    <name type="scientific">uncultured Dysgonomonas sp</name>
    <dbReference type="NCBI Taxonomy" id="206096"/>
    <lineage>
        <taxon>Bacteria</taxon>
        <taxon>Pseudomonadati</taxon>
        <taxon>Bacteroidota</taxon>
        <taxon>Bacteroidia</taxon>
        <taxon>Bacteroidales</taxon>
        <taxon>Dysgonomonadaceae</taxon>
        <taxon>Dysgonomonas</taxon>
        <taxon>environmental samples</taxon>
    </lineage>
</organism>
<gene>
    <name evidence="2" type="ORF">KL86DYS1_10241</name>
</gene>
<accession>A0A212IV55</accession>
<protein>
    <submittedName>
        <fullName evidence="2">Uncharacterized protein</fullName>
    </submittedName>
</protein>
<feature type="signal peptide" evidence="1">
    <location>
        <begin position="1"/>
        <end position="23"/>
    </location>
</feature>
<sequence>MKKFLFSAVVLLAMAFTAQNAHAQAGLQLTSSVQSFNLGTVHVGDVIPIQLDLKFLNLGILTPNIASMQVKSTGAKIRIRQGDVVALPTGVTDWIFNDGELDIIIIAPGALNESLEVSVEVPLPLLPPAVLTLDIPVTGTVLP</sequence>
<dbReference type="InterPro" id="IPR011051">
    <property type="entry name" value="RmlC_Cupin_sf"/>
</dbReference>
<reference evidence="2" key="1">
    <citation type="submission" date="2016-04" db="EMBL/GenBank/DDBJ databases">
        <authorList>
            <person name="Evans L.H."/>
            <person name="Alamgir A."/>
            <person name="Owens N."/>
            <person name="Weber N.D."/>
            <person name="Virtaneva K."/>
            <person name="Barbian K."/>
            <person name="Babar A."/>
            <person name="Rosenke K."/>
        </authorList>
    </citation>
    <scope>NUCLEOTIDE SEQUENCE</scope>
    <source>
        <strain evidence="2">86-1</strain>
    </source>
</reference>
<evidence type="ECO:0000256" key="1">
    <source>
        <dbReference type="SAM" id="SignalP"/>
    </source>
</evidence>
<dbReference type="AlphaFoldDB" id="A0A212IV55"/>
<dbReference type="SUPFAM" id="SSF51182">
    <property type="entry name" value="RmlC-like cupins"/>
    <property type="match status" value="1"/>
</dbReference>
<name>A0A212IV55_9BACT</name>
<evidence type="ECO:0000313" key="2">
    <source>
        <dbReference type="EMBL" id="SBV91077.1"/>
    </source>
</evidence>
<dbReference type="InterPro" id="IPR014710">
    <property type="entry name" value="RmlC-like_jellyroll"/>
</dbReference>